<feature type="compositionally biased region" description="Low complexity" evidence="1">
    <location>
        <begin position="348"/>
        <end position="368"/>
    </location>
</feature>
<evidence type="ECO:0000256" key="2">
    <source>
        <dbReference type="SAM" id="Phobius"/>
    </source>
</evidence>
<name>A0AAN8NYC1_9PEZI</name>
<feature type="transmembrane region" description="Helical" evidence="2">
    <location>
        <begin position="316"/>
        <end position="341"/>
    </location>
</feature>
<feature type="signal peptide" evidence="3">
    <location>
        <begin position="1"/>
        <end position="19"/>
    </location>
</feature>
<dbReference type="Proteomes" id="UP001313282">
    <property type="component" value="Unassembled WGS sequence"/>
</dbReference>
<evidence type="ECO:0000313" key="5">
    <source>
        <dbReference type="Proteomes" id="UP001313282"/>
    </source>
</evidence>
<comment type="caution">
    <text evidence="4">The sequence shown here is derived from an EMBL/GenBank/DDBJ whole genome shotgun (WGS) entry which is preliminary data.</text>
</comment>
<dbReference type="EMBL" id="JAVHNR010000003">
    <property type="protein sequence ID" value="KAK6348546.1"/>
    <property type="molecule type" value="Genomic_DNA"/>
</dbReference>
<protein>
    <submittedName>
        <fullName evidence="4">Uncharacterized protein</fullName>
    </submittedName>
</protein>
<reference evidence="4 5" key="1">
    <citation type="submission" date="2019-10" db="EMBL/GenBank/DDBJ databases">
        <authorList>
            <person name="Palmer J.M."/>
        </authorList>
    </citation>
    <scope>NUCLEOTIDE SEQUENCE [LARGE SCALE GENOMIC DNA]</scope>
    <source>
        <strain evidence="4 5">TWF718</strain>
    </source>
</reference>
<keyword evidence="3" id="KW-0732">Signal</keyword>
<keyword evidence="2" id="KW-1133">Transmembrane helix</keyword>
<proteinExistence type="predicted"/>
<feature type="compositionally biased region" description="Basic residues" evidence="1">
    <location>
        <begin position="291"/>
        <end position="306"/>
    </location>
</feature>
<feature type="region of interest" description="Disordered" evidence="1">
    <location>
        <begin position="281"/>
        <end position="306"/>
    </location>
</feature>
<evidence type="ECO:0000256" key="1">
    <source>
        <dbReference type="SAM" id="MobiDB-lite"/>
    </source>
</evidence>
<accession>A0AAN8NYC1</accession>
<keyword evidence="5" id="KW-1185">Reference proteome</keyword>
<gene>
    <name evidence="4" type="ORF">TWF718_006334</name>
</gene>
<dbReference type="AlphaFoldDB" id="A0AAN8NYC1"/>
<organism evidence="4 5">
    <name type="scientific">Orbilia javanica</name>
    <dbReference type="NCBI Taxonomy" id="47235"/>
    <lineage>
        <taxon>Eukaryota</taxon>
        <taxon>Fungi</taxon>
        <taxon>Dikarya</taxon>
        <taxon>Ascomycota</taxon>
        <taxon>Pezizomycotina</taxon>
        <taxon>Orbiliomycetes</taxon>
        <taxon>Orbiliales</taxon>
        <taxon>Orbiliaceae</taxon>
        <taxon>Orbilia</taxon>
    </lineage>
</organism>
<keyword evidence="2" id="KW-0812">Transmembrane</keyword>
<evidence type="ECO:0000256" key="3">
    <source>
        <dbReference type="SAM" id="SignalP"/>
    </source>
</evidence>
<keyword evidence="2" id="KW-0472">Membrane</keyword>
<feature type="chain" id="PRO_5042831534" evidence="3">
    <location>
        <begin position="20"/>
        <end position="452"/>
    </location>
</feature>
<evidence type="ECO:0000313" key="4">
    <source>
        <dbReference type="EMBL" id="KAK6348546.1"/>
    </source>
</evidence>
<feature type="region of interest" description="Disordered" evidence="1">
    <location>
        <begin position="348"/>
        <end position="386"/>
    </location>
</feature>
<sequence length="452" mass="50894">MITILTVLYSLTLYHTVLANIHDYLAHIRRPEFQQRFLGLPPQYGSLTLGETPDARLFPNTHRLKCSFNRDCIGDVLDVAPDGTLPRPPGGSPGSSWWTFDPSVYTYSSLVWLNSNGSVRGLEDDSTWEDDGLLEEDILFNKYRGPRFDPYNSLGSHFNYSGPGGYEPVPSGIGAKKSSPSFRPTPAITKDRVNKRLHESTTTNRSYEGSDESIKLIHKNRQVLWIHDKKSSTLSRLYPDHTSRFTYKPSPTSTATTPTDTFKPIYFPIPNPSEINIKVEPDSAPKTTHILTKKSPKSSKRSPRKLFRRSSSPLNILIMVLTVATTVLVISLNIFVCVLLYQRRRRLSSLPSPSSPSPSSSSFPSSSSQDDSTNKENSRFVNSSNKTGTTYGNIPIMLEQWRYQEIAIPPRKDIHLKNKTKGYVKIGSSLAKIEEETGEERELVYPGPQYRF</sequence>